<dbReference type="EC" id="2.4.99.12" evidence="2 7"/>
<dbReference type="Gene3D" id="3.40.50.11720">
    <property type="entry name" value="3-Deoxy-D-manno-octulosonic-acid transferase, N-terminal domain"/>
    <property type="match status" value="1"/>
</dbReference>
<evidence type="ECO:0000256" key="3">
    <source>
        <dbReference type="ARBA" id="ARBA00019077"/>
    </source>
</evidence>
<dbReference type="EMBL" id="CZVI01000046">
    <property type="protein sequence ID" value="CUS94306.1"/>
    <property type="molecule type" value="Genomic_DNA"/>
</dbReference>
<comment type="function">
    <text evidence="7">Involved in lipopolysaccharide (LPS) biosynthesis. Catalyzes the transfer of 3-deoxy-D-manno-octulosonate (Kdo) residue(s) from CMP-Kdo to lipid IV(A), the tetraacyldisaccharide-1,4'-bisphosphate precursor of lipid A.</text>
</comment>
<comment type="pathway">
    <text evidence="1 7">Bacterial outer membrane biogenesis; LPS core biosynthesis.</text>
</comment>
<dbReference type="SUPFAM" id="SSF53756">
    <property type="entry name" value="UDP-Glycosyltransferase/glycogen phosphorylase"/>
    <property type="match status" value="1"/>
</dbReference>
<evidence type="ECO:0000256" key="7">
    <source>
        <dbReference type="RuleBase" id="RU365103"/>
    </source>
</evidence>
<organism evidence="9 10">
    <name type="scientific">Candidatus Kryptonium thompsonii</name>
    <dbReference type="NCBI Taxonomy" id="1633631"/>
    <lineage>
        <taxon>Bacteria</taxon>
        <taxon>Pseudomonadati</taxon>
        <taxon>Candidatus Kryptoniota</taxon>
        <taxon>Candidatus Kryptonium</taxon>
    </lineage>
</organism>
<evidence type="ECO:0000256" key="6">
    <source>
        <dbReference type="ARBA" id="ARBA00049183"/>
    </source>
</evidence>
<keyword evidence="7" id="KW-0472">Membrane</keyword>
<gene>
    <name evidence="9" type="ORF">JGI8_01963</name>
</gene>
<feature type="transmembrane region" description="Helical" evidence="7">
    <location>
        <begin position="6"/>
        <end position="31"/>
    </location>
</feature>
<dbReference type="InterPro" id="IPR039901">
    <property type="entry name" value="Kdotransferase"/>
</dbReference>
<dbReference type="RefSeq" id="WP_075447115.1">
    <property type="nucleotide sequence ID" value="NZ_CZVI01000046.1"/>
</dbReference>
<dbReference type="InterPro" id="IPR038107">
    <property type="entry name" value="Glycos_transf_N_sf"/>
</dbReference>
<dbReference type="GO" id="GO:0016740">
    <property type="term" value="F:transferase activity"/>
    <property type="evidence" value="ECO:0007669"/>
    <property type="project" value="UniProtKB-KW"/>
</dbReference>
<proteinExistence type="inferred from homology"/>
<feature type="domain" description="3-deoxy-D-manno-octulosonic-acid transferase N-terminal" evidence="8">
    <location>
        <begin position="56"/>
        <end position="222"/>
    </location>
</feature>
<keyword evidence="7" id="KW-1133">Transmembrane helix</keyword>
<keyword evidence="7" id="KW-1003">Cell membrane</keyword>
<keyword evidence="4 7" id="KW-0808">Transferase</keyword>
<dbReference type="Proteomes" id="UP000182200">
    <property type="component" value="Unassembled WGS sequence"/>
</dbReference>
<protein>
    <recommendedName>
        <fullName evidence="3 7">3-deoxy-D-manno-octulosonic acid transferase</fullName>
        <shortName evidence="7">Kdo transferase</shortName>
        <ecNumber evidence="2 7">2.4.99.12</ecNumber>
    </recommendedName>
    <alternativeName>
        <fullName evidence="5 7">Lipid IV(A) 3-deoxy-D-manno-octulosonic acid transferase</fullName>
    </alternativeName>
</protein>
<keyword evidence="7" id="KW-0448">Lipopolysaccharide biosynthesis</keyword>
<evidence type="ECO:0000256" key="5">
    <source>
        <dbReference type="ARBA" id="ARBA00031445"/>
    </source>
</evidence>
<dbReference type="PANTHER" id="PTHR42755:SF1">
    <property type="entry name" value="3-DEOXY-D-MANNO-OCTULOSONIC ACID TRANSFERASE, MITOCHONDRIAL-RELATED"/>
    <property type="match status" value="1"/>
</dbReference>
<dbReference type="PANTHER" id="PTHR42755">
    <property type="entry name" value="3-DEOXY-MANNO-OCTULOSONATE CYTIDYLYLTRANSFERASE"/>
    <property type="match status" value="1"/>
</dbReference>
<sequence length="435" mass="50310">MKKAKVILILTLYNLIFVPFLFVLFHILGLFNKKVKKGIEGRKKLFQNLEIKIKEKFNPQKPIFWFHSSSLGEFEQAKPIIAKIKEKVNPNIIVTFFSPSGYEHSKNYALADVISYIPFDSIFNAKRFINLIKSNKTFVFLMKYDIWPNHLYMAKKNNFTLCLANTIVNEEKLTFLRRFFYSTIYELFDHIFLISKDDEKNIQKLNLKNPKILTTGDTRYDQVFSRSQEALKKRIIPENVTKTKDGVRKKIFVAGSSWREDEDVIIPAIIKLQKYQPEILTILVPHEPTEQNIERIEKELESKTSYIRFSKIEKYSDEKVIIVDSVGHLMTLYSYADVAYVGGSFKQGIHNVLEPATYGIPVIYGPKINNSPEAQKLAQIGGGFIVKNEKEFYKILRKLLSDENLKTEAGKKSYELVKLNLGATEKIIEAIGLPI</sequence>
<comment type="similarity">
    <text evidence="7">Belongs to the glycosyltransferase group 1 family.</text>
</comment>
<evidence type="ECO:0000256" key="4">
    <source>
        <dbReference type="ARBA" id="ARBA00022679"/>
    </source>
</evidence>
<evidence type="ECO:0000313" key="9">
    <source>
        <dbReference type="EMBL" id="CUS94306.1"/>
    </source>
</evidence>
<accession>A0ABM9UXM0</accession>
<dbReference type="Pfam" id="PF04413">
    <property type="entry name" value="Glycos_transf_N"/>
    <property type="match status" value="1"/>
</dbReference>
<dbReference type="Gene3D" id="3.40.50.2000">
    <property type="entry name" value="Glycogen Phosphorylase B"/>
    <property type="match status" value="1"/>
</dbReference>
<keyword evidence="10" id="KW-1185">Reference proteome</keyword>
<name>A0ABM9UXM0_9BACT</name>
<evidence type="ECO:0000313" key="10">
    <source>
        <dbReference type="Proteomes" id="UP000182200"/>
    </source>
</evidence>
<reference evidence="9 10" key="1">
    <citation type="submission" date="2015-11" db="EMBL/GenBank/DDBJ databases">
        <authorList>
            <person name="Varghese N."/>
        </authorList>
    </citation>
    <scope>NUCLEOTIDE SEQUENCE [LARGE SCALE GENOMIC DNA]</scope>
    <source>
        <strain evidence="9 10">JGI-8</strain>
    </source>
</reference>
<evidence type="ECO:0000256" key="1">
    <source>
        <dbReference type="ARBA" id="ARBA00004713"/>
    </source>
</evidence>
<comment type="caution">
    <text evidence="9">The sequence shown here is derived from an EMBL/GenBank/DDBJ whole genome shotgun (WGS) entry which is preliminary data.</text>
</comment>
<comment type="catalytic activity">
    <reaction evidence="6 7">
        <text>lipid IVA (E. coli) + CMP-3-deoxy-beta-D-manno-octulosonate = alpha-Kdo-(2-&gt;6)-lipid IVA (E. coli) + CMP + H(+)</text>
        <dbReference type="Rhea" id="RHEA:28066"/>
        <dbReference type="ChEBI" id="CHEBI:15378"/>
        <dbReference type="ChEBI" id="CHEBI:58603"/>
        <dbReference type="ChEBI" id="CHEBI:60364"/>
        <dbReference type="ChEBI" id="CHEBI:60377"/>
        <dbReference type="ChEBI" id="CHEBI:85987"/>
        <dbReference type="EC" id="2.4.99.12"/>
    </reaction>
</comment>
<keyword evidence="7" id="KW-0812">Transmembrane</keyword>
<evidence type="ECO:0000256" key="2">
    <source>
        <dbReference type="ARBA" id="ARBA00012621"/>
    </source>
</evidence>
<evidence type="ECO:0000259" key="8">
    <source>
        <dbReference type="Pfam" id="PF04413"/>
    </source>
</evidence>
<comment type="subcellular location">
    <subcellularLocation>
        <location evidence="7">Cell membrane</location>
    </subcellularLocation>
</comment>
<dbReference type="InterPro" id="IPR007507">
    <property type="entry name" value="Glycos_transf_N"/>
</dbReference>